<dbReference type="Proteomes" id="UP001597521">
    <property type="component" value="Unassembled WGS sequence"/>
</dbReference>
<feature type="domain" description="Pyrrolo-quinoline quinone repeat" evidence="6">
    <location>
        <begin position="86"/>
        <end position="678"/>
    </location>
</feature>
<evidence type="ECO:0000256" key="1">
    <source>
        <dbReference type="ARBA" id="ARBA00001931"/>
    </source>
</evidence>
<keyword evidence="5" id="KW-0732">Signal</keyword>
<feature type="signal peptide" evidence="5">
    <location>
        <begin position="1"/>
        <end position="23"/>
    </location>
</feature>
<dbReference type="CDD" id="cd10280">
    <property type="entry name" value="PQQ_mGDH"/>
    <property type="match status" value="1"/>
</dbReference>
<evidence type="ECO:0000313" key="7">
    <source>
        <dbReference type="EMBL" id="MFD2649764.1"/>
    </source>
</evidence>
<evidence type="ECO:0000256" key="5">
    <source>
        <dbReference type="SAM" id="SignalP"/>
    </source>
</evidence>
<dbReference type="InterPro" id="IPR011047">
    <property type="entry name" value="Quinoprotein_ADH-like_sf"/>
</dbReference>
<accession>A0ABW5QR65</accession>
<keyword evidence="8" id="KW-1185">Reference proteome</keyword>
<comment type="similarity">
    <text evidence="2">Belongs to the bacterial PQQ dehydrogenase family.</text>
</comment>
<dbReference type="PANTHER" id="PTHR32303">
    <property type="entry name" value="QUINOPROTEIN ALCOHOL DEHYDROGENASE (CYTOCHROME C)"/>
    <property type="match status" value="1"/>
</dbReference>
<evidence type="ECO:0000256" key="3">
    <source>
        <dbReference type="ARBA" id="ARBA00023002"/>
    </source>
</evidence>
<gene>
    <name evidence="7" type="ORF">ACFSX5_18410</name>
</gene>
<comment type="caution">
    <text evidence="7">The sequence shown here is derived from an EMBL/GenBank/DDBJ whole genome shotgun (WGS) entry which is preliminary data.</text>
</comment>
<dbReference type="InterPro" id="IPR017511">
    <property type="entry name" value="PQQ_mDH"/>
</dbReference>
<comment type="cofactor">
    <cofactor evidence="1">
        <name>pyrroloquinoline quinone</name>
        <dbReference type="ChEBI" id="CHEBI:58442"/>
    </cofactor>
</comment>
<evidence type="ECO:0000256" key="4">
    <source>
        <dbReference type="SAM" id="MobiDB-lite"/>
    </source>
</evidence>
<evidence type="ECO:0000256" key="2">
    <source>
        <dbReference type="ARBA" id="ARBA00008156"/>
    </source>
</evidence>
<dbReference type="SMART" id="SM00564">
    <property type="entry name" value="PQQ"/>
    <property type="match status" value="5"/>
</dbReference>
<dbReference type="EMBL" id="JBHUNP010000001">
    <property type="protein sequence ID" value="MFD2649764.1"/>
    <property type="molecule type" value="Genomic_DNA"/>
</dbReference>
<name>A0ABW5QR65_9HYPH</name>
<evidence type="ECO:0000259" key="6">
    <source>
        <dbReference type="Pfam" id="PF01011"/>
    </source>
</evidence>
<dbReference type="PANTHER" id="PTHR32303:SF4">
    <property type="entry name" value="QUINOPROTEIN GLUCOSE DEHYDROGENASE"/>
    <property type="match status" value="1"/>
</dbReference>
<feature type="region of interest" description="Disordered" evidence="4">
    <location>
        <begin position="24"/>
        <end position="71"/>
    </location>
</feature>
<reference evidence="8" key="1">
    <citation type="journal article" date="2019" name="Int. J. Syst. Evol. Microbiol.">
        <title>The Global Catalogue of Microorganisms (GCM) 10K type strain sequencing project: providing services to taxonomists for standard genome sequencing and annotation.</title>
        <authorList>
            <consortium name="The Broad Institute Genomics Platform"/>
            <consortium name="The Broad Institute Genome Sequencing Center for Infectious Disease"/>
            <person name="Wu L."/>
            <person name="Ma J."/>
        </authorList>
    </citation>
    <scope>NUCLEOTIDE SEQUENCE [LARGE SCALE GENOMIC DNA]</scope>
    <source>
        <strain evidence="8">CCM 7427</strain>
    </source>
</reference>
<feature type="chain" id="PRO_5047542039" evidence="5">
    <location>
        <begin position="24"/>
        <end position="703"/>
    </location>
</feature>
<evidence type="ECO:0000313" key="8">
    <source>
        <dbReference type="Proteomes" id="UP001597521"/>
    </source>
</evidence>
<dbReference type="SUPFAM" id="SSF50998">
    <property type="entry name" value="Quinoprotein alcohol dehydrogenase-like"/>
    <property type="match status" value="1"/>
</dbReference>
<proteinExistence type="inferred from homology"/>
<dbReference type="InterPro" id="IPR018391">
    <property type="entry name" value="PQQ_b-propeller_rpt"/>
</dbReference>
<organism evidence="7 8">
    <name type="scientific">Devosia albogilva</name>
    <dbReference type="NCBI Taxonomy" id="429726"/>
    <lineage>
        <taxon>Bacteria</taxon>
        <taxon>Pseudomonadati</taxon>
        <taxon>Pseudomonadota</taxon>
        <taxon>Alphaproteobacteria</taxon>
        <taxon>Hyphomicrobiales</taxon>
        <taxon>Devosiaceae</taxon>
        <taxon>Devosia</taxon>
    </lineage>
</organism>
<keyword evidence="3" id="KW-0560">Oxidoreductase</keyword>
<dbReference type="Gene3D" id="2.140.10.10">
    <property type="entry name" value="Quinoprotein alcohol dehydrogenase-like superfamily"/>
    <property type="match status" value="2"/>
</dbReference>
<dbReference type="InterPro" id="IPR002372">
    <property type="entry name" value="PQQ_rpt_dom"/>
</dbReference>
<sequence>MKLKTLSAALAATVLMLPMASMAQETAPGPTDEQLAPPNSLPTNPELQPGSPIDGPDQPVVAEEPVETEPPARIMNVPGPADEWRYASQIDGSKFAPFDQITPDNVGGLELAWQVSFSPDETIRSGVTAAPIQVGDTLYSCTNNNIIFALDAETGAEKWRFNPEANPKGVLAKKCRSVSFYEASEPIDECQTRIMAATIDARLFAVNAETGEICSSFGEGGYVNLLTDLGPVKPGFALSTSGPIVAGGVVVIGGWISDGQEVGEPSGVVRAFDAVTGAFVWAFDPGNPGYTGRPPEGEIYERGSPNAWGLFSADEENNLVFIPTGNATPDYWGAHRTENFEEFTDSVVAIDLTTGEIKWHFRTVNHDIWDYDVGAQPVLTEIASEDGELIPVVLQATKRGQVFTLNRLTGEPVDPVEQRPVPQGAAEGDYTAETQPYPTRMPAFTGPDLTEADMWGITPLDQLWCRIEFRKLRYEGQFTPPSEGGSLQFPGYIGGINWGAVSVHHDERIMIANWTRMANRVELIPREEADRRGWDAADWEGNYTVSMALAAPQMGTPFAVTNQPFMSPLGVPCQRPPYGMLTAVDLDTFEVLWEQPVGTAANSGPLGIKSGLTWQLGAPMTGGTLVTKTGVVFFGGSQDGYIRAVDMRTGEELWSHQMPNGASATPMSYVSPSGKQYIVIAASGATGIYGNPGAYLLAYALPD</sequence>
<feature type="region of interest" description="Disordered" evidence="4">
    <location>
        <begin position="413"/>
        <end position="439"/>
    </location>
</feature>
<protein>
    <submittedName>
        <fullName evidence="7">Pyrroloquinoline quinone-dependent dehydrogenase</fullName>
    </submittedName>
</protein>
<dbReference type="Pfam" id="PF01011">
    <property type="entry name" value="PQQ"/>
    <property type="match status" value="1"/>
</dbReference>
<dbReference type="RefSeq" id="WP_386835403.1">
    <property type="nucleotide sequence ID" value="NZ_JBHUNP010000001.1"/>
</dbReference>